<feature type="region of interest" description="Disordered" evidence="2">
    <location>
        <begin position="218"/>
        <end position="248"/>
    </location>
</feature>
<feature type="coiled-coil region" evidence="1">
    <location>
        <begin position="105"/>
        <end position="216"/>
    </location>
</feature>
<gene>
    <name evidence="5" type="ORF">LSP00402_LOCUS15838</name>
</gene>
<organism evidence="5">
    <name type="scientific">Lotharella oceanica</name>
    <dbReference type="NCBI Taxonomy" id="641309"/>
    <lineage>
        <taxon>Eukaryota</taxon>
        <taxon>Sar</taxon>
        <taxon>Rhizaria</taxon>
        <taxon>Cercozoa</taxon>
        <taxon>Chlorarachniophyceae</taxon>
        <taxon>Lotharella</taxon>
    </lineage>
</organism>
<dbReference type="EMBL" id="HBHP01025500">
    <property type="protein sequence ID" value="CAD9771848.1"/>
    <property type="molecule type" value="Transcribed_RNA"/>
</dbReference>
<name>A0A7S2TWG0_9EUKA</name>
<feature type="signal peptide" evidence="4">
    <location>
        <begin position="1"/>
        <end position="21"/>
    </location>
</feature>
<evidence type="ECO:0000256" key="3">
    <source>
        <dbReference type="SAM" id="Phobius"/>
    </source>
</evidence>
<feature type="region of interest" description="Disordered" evidence="2">
    <location>
        <begin position="284"/>
        <end position="312"/>
    </location>
</feature>
<evidence type="ECO:0000256" key="2">
    <source>
        <dbReference type="SAM" id="MobiDB-lite"/>
    </source>
</evidence>
<keyword evidence="3" id="KW-1133">Transmembrane helix</keyword>
<evidence type="ECO:0000256" key="4">
    <source>
        <dbReference type="SAM" id="SignalP"/>
    </source>
</evidence>
<feature type="transmembrane region" description="Helical" evidence="3">
    <location>
        <begin position="347"/>
        <end position="369"/>
    </location>
</feature>
<accession>A0A7S2TWG0</accession>
<feature type="compositionally biased region" description="Acidic residues" evidence="2">
    <location>
        <begin position="236"/>
        <end position="248"/>
    </location>
</feature>
<proteinExistence type="predicted"/>
<evidence type="ECO:0000256" key="1">
    <source>
        <dbReference type="SAM" id="Coils"/>
    </source>
</evidence>
<protein>
    <submittedName>
        <fullName evidence="5">Uncharacterized protein</fullName>
    </submittedName>
</protein>
<keyword evidence="3" id="KW-0812">Transmembrane</keyword>
<reference evidence="5" key="1">
    <citation type="submission" date="2021-01" db="EMBL/GenBank/DDBJ databases">
        <authorList>
            <person name="Corre E."/>
            <person name="Pelletier E."/>
            <person name="Niang G."/>
            <person name="Scheremetjew M."/>
            <person name="Finn R."/>
            <person name="Kale V."/>
            <person name="Holt S."/>
            <person name="Cochrane G."/>
            <person name="Meng A."/>
            <person name="Brown T."/>
            <person name="Cohen L."/>
        </authorList>
    </citation>
    <scope>NUCLEOTIDE SEQUENCE</scope>
    <source>
        <strain evidence="5">CCMP622</strain>
    </source>
</reference>
<feature type="chain" id="PRO_5030642780" evidence="4">
    <location>
        <begin position="22"/>
        <end position="384"/>
    </location>
</feature>
<keyword evidence="4" id="KW-0732">Signal</keyword>
<sequence>MASTAMVCLAVLGAALQNVEKARTDVANATEVEQHAALLSLNAESEHYPHRRRRYEDVRDYESYEPEYERGSFDPRDDELYDGYRGSLHSSYGAHTHRSRSSEVAEIQEMKIDKLKERVAEEHEVARRALKKAHAADVQRLEALKDERDSVERVVKLEKLVKKEKQLNKALKEAVVHEKRVEQKMASRLREEEKAVKKLEGEIDELKIAAAKTSEVEAATVPDIKEPSKVTTNAAAEDDDDEADAPDAEVTEILSAQGAKKAEKKKSATDQEIEKIDSEIAALRRSQSSASGKAKVEKSAAQRVPRNLNPTVNNDVEAVNITLASSDSDSSDSEVTATSWYTSNMTILYIVIGIAATSCLVGTVSSCIYMSATKKRIYSPGFGK</sequence>
<keyword evidence="3" id="KW-0472">Membrane</keyword>
<dbReference type="AlphaFoldDB" id="A0A7S2TWG0"/>
<keyword evidence="1" id="KW-0175">Coiled coil</keyword>
<evidence type="ECO:0000313" key="5">
    <source>
        <dbReference type="EMBL" id="CAD9771848.1"/>
    </source>
</evidence>